<accession>X1IT22</accession>
<reference evidence="1" key="1">
    <citation type="journal article" date="2014" name="Front. Microbiol.">
        <title>High frequency of phylogenetically diverse reductive dehalogenase-homologous genes in deep subseafloor sedimentary metagenomes.</title>
        <authorList>
            <person name="Kawai M."/>
            <person name="Futagami T."/>
            <person name="Toyoda A."/>
            <person name="Takaki Y."/>
            <person name="Nishi S."/>
            <person name="Hori S."/>
            <person name="Arai W."/>
            <person name="Tsubouchi T."/>
            <person name="Morono Y."/>
            <person name="Uchiyama I."/>
            <person name="Ito T."/>
            <person name="Fujiyama A."/>
            <person name="Inagaki F."/>
            <person name="Takami H."/>
        </authorList>
    </citation>
    <scope>NUCLEOTIDE SEQUENCE</scope>
    <source>
        <strain evidence="1">Expedition CK06-06</strain>
    </source>
</reference>
<protein>
    <submittedName>
        <fullName evidence="1">Uncharacterized protein</fullName>
    </submittedName>
</protein>
<sequence length="88" mass="9269">CGGSPCDVGKELYAAAAQLTVHVIGLRVKGLSWTGEANIVETQCLAEHNGGLYLTPENDDDLIAALEKTLGCPKVSRQMASQRGPLCN</sequence>
<name>X1IT22_9ZZZZ</name>
<organism evidence="1">
    <name type="scientific">marine sediment metagenome</name>
    <dbReference type="NCBI Taxonomy" id="412755"/>
    <lineage>
        <taxon>unclassified sequences</taxon>
        <taxon>metagenomes</taxon>
        <taxon>ecological metagenomes</taxon>
    </lineage>
</organism>
<proteinExistence type="predicted"/>
<comment type="caution">
    <text evidence="1">The sequence shown here is derived from an EMBL/GenBank/DDBJ whole genome shotgun (WGS) entry which is preliminary data.</text>
</comment>
<feature type="non-terminal residue" evidence="1">
    <location>
        <position position="1"/>
    </location>
</feature>
<dbReference type="AlphaFoldDB" id="X1IT22"/>
<evidence type="ECO:0000313" key="1">
    <source>
        <dbReference type="EMBL" id="GAH85581.1"/>
    </source>
</evidence>
<dbReference type="EMBL" id="BARU01041171">
    <property type="protein sequence ID" value="GAH85581.1"/>
    <property type="molecule type" value="Genomic_DNA"/>
</dbReference>
<gene>
    <name evidence="1" type="ORF">S03H2_63521</name>
</gene>